<feature type="compositionally biased region" description="Gly residues" evidence="1">
    <location>
        <begin position="445"/>
        <end position="454"/>
    </location>
</feature>
<protein>
    <recommendedName>
        <fullName evidence="5">Plastid lipid-associated protein/fibrillin conserved domain-containing protein</fullName>
    </recommendedName>
</protein>
<feature type="signal peptide" evidence="2">
    <location>
        <begin position="1"/>
        <end position="20"/>
    </location>
</feature>
<dbReference type="SUPFAM" id="SSF48452">
    <property type="entry name" value="TPR-like"/>
    <property type="match status" value="1"/>
</dbReference>
<feature type="chain" id="PRO_5003117419" description="Plastid lipid-associated protein/fibrillin conserved domain-containing protein" evidence="2">
    <location>
        <begin position="21"/>
        <end position="510"/>
    </location>
</feature>
<feature type="compositionally biased region" description="Low complexity" evidence="1">
    <location>
        <begin position="31"/>
        <end position="47"/>
    </location>
</feature>
<accession>D8LQ05</accession>
<keyword evidence="4" id="KW-1185">Reference proteome</keyword>
<feature type="region of interest" description="Disordered" evidence="1">
    <location>
        <begin position="22"/>
        <end position="61"/>
    </location>
</feature>
<sequence length="510" mass="52993">MPSSLFGTVILLAGASLTKAWVSPPAHQPRSPGAAGGAAAPSTGASPCFGRSSLSPRSKPLTRWDAQLERARSAHRVKDWTEVQHWCSRVIDLADDWNAVEQAHLRLALAAQKSSGVAGGRRAFQQGIRDCPSSDTLLVAWALMESKIKNSAHSRRRAWALIRRAIALNPNKNRRVLSWSVFAADLALAEAAGGGAAVVEAVRSALSPPPPTPLLPEPTAAGGKGIGGAAAGGVRTRALEREEETILATKLLDLCHSNKGFQEAPEVPPAATAAAVPAAAPATTATTAASAAPSERFQELAGELERKGGGAAAGVRALSGTWRLVFTTSADCNRYLSRTGNEVYQRLTPPIMAIKPRPSCKQPAPFRCEVLLRPAAATTATGGGTADASYGTRPLSPPSHGTKAAPKATVAYFFRGWADKSPPDQQREGCLLKQHVAARSATIVAGGGGGGETSGGSLKRAPSPTPPPAVFSALGLVAARCKGLERLATQEVTYVGKQLRIGRTTEGDVQ</sequence>
<reference evidence="3 4" key="1">
    <citation type="journal article" date="2010" name="Nature">
        <title>The Ectocarpus genome and the independent evolution of multicellularity in brown algae.</title>
        <authorList>
            <person name="Cock J.M."/>
            <person name="Sterck L."/>
            <person name="Rouze P."/>
            <person name="Scornet D."/>
            <person name="Allen A.E."/>
            <person name="Amoutzias G."/>
            <person name="Anthouard V."/>
            <person name="Artiguenave F."/>
            <person name="Aury J.M."/>
            <person name="Badger J.H."/>
            <person name="Beszteri B."/>
            <person name="Billiau K."/>
            <person name="Bonnet E."/>
            <person name="Bothwell J.H."/>
            <person name="Bowler C."/>
            <person name="Boyen C."/>
            <person name="Brownlee C."/>
            <person name="Carrano C.J."/>
            <person name="Charrier B."/>
            <person name="Cho G.Y."/>
            <person name="Coelho S.M."/>
            <person name="Collen J."/>
            <person name="Corre E."/>
            <person name="Da Silva C."/>
            <person name="Delage L."/>
            <person name="Delaroque N."/>
            <person name="Dittami S.M."/>
            <person name="Doulbeau S."/>
            <person name="Elias M."/>
            <person name="Farnham G."/>
            <person name="Gachon C.M."/>
            <person name="Gschloessl B."/>
            <person name="Heesch S."/>
            <person name="Jabbari K."/>
            <person name="Jubin C."/>
            <person name="Kawai H."/>
            <person name="Kimura K."/>
            <person name="Kloareg B."/>
            <person name="Kupper F.C."/>
            <person name="Lang D."/>
            <person name="Le Bail A."/>
            <person name="Leblanc C."/>
            <person name="Lerouge P."/>
            <person name="Lohr M."/>
            <person name="Lopez P.J."/>
            <person name="Martens C."/>
            <person name="Maumus F."/>
            <person name="Michel G."/>
            <person name="Miranda-Saavedra D."/>
            <person name="Morales J."/>
            <person name="Moreau H."/>
            <person name="Motomura T."/>
            <person name="Nagasato C."/>
            <person name="Napoli C.A."/>
            <person name="Nelson D.R."/>
            <person name="Nyvall-Collen P."/>
            <person name="Peters A.F."/>
            <person name="Pommier C."/>
            <person name="Potin P."/>
            <person name="Poulain J."/>
            <person name="Quesneville H."/>
            <person name="Read B."/>
            <person name="Rensing S.A."/>
            <person name="Ritter A."/>
            <person name="Rousvoal S."/>
            <person name="Samanta M."/>
            <person name="Samson G."/>
            <person name="Schroeder D.C."/>
            <person name="Segurens B."/>
            <person name="Strittmatter M."/>
            <person name="Tonon T."/>
            <person name="Tregear J.W."/>
            <person name="Valentin K."/>
            <person name="von Dassow P."/>
            <person name="Yamagishi T."/>
            <person name="Van de Peer Y."/>
            <person name="Wincker P."/>
        </authorList>
    </citation>
    <scope>NUCLEOTIDE SEQUENCE [LARGE SCALE GENOMIC DNA]</scope>
    <source>
        <strain evidence="4">Ec32 / CCAP1310/4</strain>
    </source>
</reference>
<gene>
    <name evidence="3" type="ORF">Esi_0056_0094</name>
</gene>
<name>D8LQ05_ECTSI</name>
<dbReference type="Gene3D" id="1.25.40.10">
    <property type="entry name" value="Tetratricopeptide repeat domain"/>
    <property type="match status" value="1"/>
</dbReference>
<organism evidence="3 4">
    <name type="scientific">Ectocarpus siliculosus</name>
    <name type="common">Brown alga</name>
    <name type="synonym">Conferva siliculosa</name>
    <dbReference type="NCBI Taxonomy" id="2880"/>
    <lineage>
        <taxon>Eukaryota</taxon>
        <taxon>Sar</taxon>
        <taxon>Stramenopiles</taxon>
        <taxon>Ochrophyta</taxon>
        <taxon>PX clade</taxon>
        <taxon>Phaeophyceae</taxon>
        <taxon>Ectocarpales</taxon>
        <taxon>Ectocarpaceae</taxon>
        <taxon>Ectocarpus</taxon>
    </lineage>
</organism>
<dbReference type="Proteomes" id="UP000002630">
    <property type="component" value="Linkage Group LG10"/>
</dbReference>
<evidence type="ECO:0008006" key="5">
    <source>
        <dbReference type="Google" id="ProtNLM"/>
    </source>
</evidence>
<evidence type="ECO:0000313" key="4">
    <source>
        <dbReference type="Proteomes" id="UP000002630"/>
    </source>
</evidence>
<proteinExistence type="predicted"/>
<feature type="region of interest" description="Disordered" evidence="1">
    <location>
        <begin position="444"/>
        <end position="466"/>
    </location>
</feature>
<evidence type="ECO:0000313" key="3">
    <source>
        <dbReference type="EMBL" id="CBN74897.1"/>
    </source>
</evidence>
<keyword evidence="2" id="KW-0732">Signal</keyword>
<feature type="region of interest" description="Disordered" evidence="1">
    <location>
        <begin position="379"/>
        <end position="403"/>
    </location>
</feature>
<dbReference type="InParanoid" id="D8LQ05"/>
<dbReference type="AlphaFoldDB" id="D8LQ05"/>
<dbReference type="EMBL" id="FN649735">
    <property type="protein sequence ID" value="CBN74897.1"/>
    <property type="molecule type" value="Genomic_DNA"/>
</dbReference>
<dbReference type="OrthoDB" id="10391592at2759"/>
<evidence type="ECO:0000256" key="2">
    <source>
        <dbReference type="SAM" id="SignalP"/>
    </source>
</evidence>
<dbReference type="EMBL" id="FN648774">
    <property type="protein sequence ID" value="CBN74897.1"/>
    <property type="molecule type" value="Genomic_DNA"/>
</dbReference>
<dbReference type="InterPro" id="IPR011990">
    <property type="entry name" value="TPR-like_helical_dom_sf"/>
</dbReference>
<evidence type="ECO:0000256" key="1">
    <source>
        <dbReference type="SAM" id="MobiDB-lite"/>
    </source>
</evidence>